<keyword evidence="2" id="KW-1185">Reference proteome</keyword>
<comment type="caution">
    <text evidence="1">The sequence shown here is derived from an EMBL/GenBank/DDBJ whole genome shotgun (WGS) entry which is preliminary data.</text>
</comment>
<gene>
    <name evidence="1" type="ORF">ABID21_004300</name>
</gene>
<dbReference type="Proteomes" id="UP001549031">
    <property type="component" value="Unassembled WGS sequence"/>
</dbReference>
<evidence type="ECO:0000313" key="2">
    <source>
        <dbReference type="Proteomes" id="UP001549031"/>
    </source>
</evidence>
<reference evidence="1 2" key="1">
    <citation type="submission" date="2024-06" db="EMBL/GenBank/DDBJ databases">
        <title>Genomic Encyclopedia of Type Strains, Phase IV (KMG-IV): sequencing the most valuable type-strain genomes for metagenomic binning, comparative biology and taxonomic classification.</title>
        <authorList>
            <person name="Goeker M."/>
        </authorList>
    </citation>
    <scope>NUCLEOTIDE SEQUENCE [LARGE SCALE GENOMIC DNA]</scope>
    <source>
        <strain evidence="1 2">DSM 105042</strain>
    </source>
</reference>
<dbReference type="InterPro" id="IPR036890">
    <property type="entry name" value="HATPase_C_sf"/>
</dbReference>
<dbReference type="EMBL" id="JBEPLJ010000020">
    <property type="protein sequence ID" value="MET3588167.1"/>
    <property type="molecule type" value="Genomic_DNA"/>
</dbReference>
<organism evidence="1 2">
    <name type="scientific">Pseudorhizobium tarimense</name>
    <dbReference type="NCBI Taxonomy" id="1079109"/>
    <lineage>
        <taxon>Bacteria</taxon>
        <taxon>Pseudomonadati</taxon>
        <taxon>Pseudomonadota</taxon>
        <taxon>Alphaproteobacteria</taxon>
        <taxon>Hyphomicrobiales</taxon>
        <taxon>Rhizobiaceae</taxon>
        <taxon>Rhizobium/Agrobacterium group</taxon>
        <taxon>Pseudorhizobium</taxon>
    </lineage>
</organism>
<dbReference type="Gene3D" id="3.30.565.10">
    <property type="entry name" value="Histidine kinase-like ATPase, C-terminal domain"/>
    <property type="match status" value="1"/>
</dbReference>
<proteinExistence type="predicted"/>
<dbReference type="RefSeq" id="WP_247245852.1">
    <property type="nucleotide sequence ID" value="NZ_JALJRA010000021.1"/>
</dbReference>
<protein>
    <submittedName>
        <fullName evidence="1">Anti-sigma regulatory factor (Ser/Thr protein kinase)</fullName>
    </submittedName>
</protein>
<accession>A0ABV2HCR1</accession>
<evidence type="ECO:0000313" key="1">
    <source>
        <dbReference type="EMBL" id="MET3588167.1"/>
    </source>
</evidence>
<sequence length="319" mass="35749">MTTNTRDSIRFLQLLRRGTSIAVKKKKPLVRRSPGRSPQLIGYNDFSYPTSISTAAAVVLAAEYERMRTMLDEVPPTVVLDRWNDEVFRKLYQLGFFEIVGITPKRTDVVIDEGDVRTMQIVSSQNADDLERIDAALQKLGEFMNPTSSIPESVIIDLLTGLSEALSNVTGHAYPDDYQPIYPHIGRFWVSATADRRNHSLTVVVYDQGVTIPVTYPRIERLEKVYNYLGRTLRQQPSFDFENDGTYIRAAMKYGGSRTDQKHRGKGLPQIIDVIKRIGRGRLTVFSRGGWCTRAPNGRFSSGAVPYSLGGTLAIVAAI</sequence>
<name>A0ABV2HCR1_9HYPH</name>